<sequence>MGVVIERVEWEPGSLVYFFLFCSCFSSVFLLPYFSKNSAVVATRASHSSLLDLGPSAPFLRFQRRFLLLYSLASVIGGLETVFGEDEYQRSGASRVQMVLYLCAGAAASVFIGSFLGVLSDIFGPRKTCIIYCILHLLVGILRSVTQHPNIWMTSVCLAVASFMFLFSFETWMVTEHEKQSHRQDLLTDTFWLMIFFESASLIGSQVLSNMLIRNFDKGFFFPSVPAALLALIGILYIRKEWNGSGHFLSFRDYWKSFSLNILSDKRIWLLACAQACLHFSVSIFWILWAPTIVADGREVHLSLIYPCFLGSRMLGSTTVPWFSSFRSFLLNEEYLAAAFVIAGLCLTIVAYDYQEVGVLVTLFCIFHACSGLIYPSLARLRTIYVPNELRASMISLSLVPANAAILFILVQGGYYRNLSNAIIIAFSAFGLFIGAGCIYILKRWRKLPRESWHKL</sequence>
<feature type="transmembrane region" description="Helical" evidence="1">
    <location>
        <begin position="335"/>
        <end position="352"/>
    </location>
</feature>
<accession>A0A1D1ZKJ9</accession>
<organism evidence="2">
    <name type="scientific">Anthurium amnicola</name>
    <dbReference type="NCBI Taxonomy" id="1678845"/>
    <lineage>
        <taxon>Eukaryota</taxon>
        <taxon>Viridiplantae</taxon>
        <taxon>Streptophyta</taxon>
        <taxon>Embryophyta</taxon>
        <taxon>Tracheophyta</taxon>
        <taxon>Spermatophyta</taxon>
        <taxon>Magnoliopsida</taxon>
        <taxon>Liliopsida</taxon>
        <taxon>Araceae</taxon>
        <taxon>Pothoideae</taxon>
        <taxon>Potheae</taxon>
        <taxon>Anthurium</taxon>
    </lineage>
</organism>
<gene>
    <name evidence="2" type="primary">Mfsd5_1</name>
    <name evidence="2" type="ORF">g.75517</name>
</gene>
<feature type="transmembrane region" description="Helical" evidence="1">
    <location>
        <begin position="66"/>
        <end position="84"/>
    </location>
</feature>
<feature type="transmembrane region" description="Helical" evidence="1">
    <location>
        <begin position="390"/>
        <end position="411"/>
    </location>
</feature>
<dbReference type="GO" id="GO:0016020">
    <property type="term" value="C:membrane"/>
    <property type="evidence" value="ECO:0007669"/>
    <property type="project" value="InterPro"/>
</dbReference>
<dbReference type="EMBL" id="GDJX01000681">
    <property type="protein sequence ID" value="JAT67255.1"/>
    <property type="molecule type" value="Transcribed_RNA"/>
</dbReference>
<dbReference type="PANTHER" id="PTHR23516:SF2">
    <property type="entry name" value="MOLYBDATE-ANION TRANSPORTER"/>
    <property type="match status" value="1"/>
</dbReference>
<feature type="transmembrane region" description="Helical" evidence="1">
    <location>
        <begin position="268"/>
        <end position="289"/>
    </location>
</feature>
<feature type="transmembrane region" description="Helical" evidence="1">
    <location>
        <begin position="96"/>
        <end position="117"/>
    </location>
</feature>
<name>A0A1D1ZKJ9_9ARAE</name>
<keyword evidence="1" id="KW-0812">Transmembrane</keyword>
<evidence type="ECO:0000313" key="2">
    <source>
        <dbReference type="EMBL" id="JAT67255.1"/>
    </source>
</evidence>
<feature type="transmembrane region" description="Helical" evidence="1">
    <location>
        <begin position="151"/>
        <end position="169"/>
    </location>
</feature>
<keyword evidence="1" id="KW-1133">Transmembrane helix</keyword>
<dbReference type="InterPro" id="IPR008509">
    <property type="entry name" value="MOT2/MFSD5"/>
</dbReference>
<reference evidence="2" key="1">
    <citation type="submission" date="2015-07" db="EMBL/GenBank/DDBJ databases">
        <title>Transcriptome Assembly of Anthurium amnicola.</title>
        <authorList>
            <person name="Suzuki J."/>
        </authorList>
    </citation>
    <scope>NUCLEOTIDE SEQUENCE</scope>
</reference>
<dbReference type="SUPFAM" id="SSF103473">
    <property type="entry name" value="MFS general substrate transporter"/>
    <property type="match status" value="1"/>
</dbReference>
<feature type="transmembrane region" description="Helical" evidence="1">
    <location>
        <begin position="190"/>
        <end position="208"/>
    </location>
</feature>
<dbReference type="Pfam" id="PF05631">
    <property type="entry name" value="MFS_5"/>
    <property type="match status" value="1"/>
</dbReference>
<dbReference type="PANTHER" id="PTHR23516">
    <property type="entry name" value="SAM (S-ADENOSYL METHIONINE) TRANSPORTER"/>
    <property type="match status" value="1"/>
</dbReference>
<dbReference type="InterPro" id="IPR036259">
    <property type="entry name" value="MFS_trans_sf"/>
</dbReference>
<dbReference type="Gene3D" id="1.20.1250.20">
    <property type="entry name" value="MFS general substrate transporter like domains"/>
    <property type="match status" value="1"/>
</dbReference>
<dbReference type="AlphaFoldDB" id="A0A1D1ZKJ9"/>
<feature type="transmembrane region" description="Helical" evidence="1">
    <location>
        <begin position="15"/>
        <end position="34"/>
    </location>
</feature>
<feature type="transmembrane region" description="Helical" evidence="1">
    <location>
        <begin position="220"/>
        <end position="238"/>
    </location>
</feature>
<feature type="transmembrane region" description="Helical" evidence="1">
    <location>
        <begin position="358"/>
        <end position="378"/>
    </location>
</feature>
<dbReference type="PROSITE" id="PS51257">
    <property type="entry name" value="PROKAR_LIPOPROTEIN"/>
    <property type="match status" value="1"/>
</dbReference>
<protein>
    <submittedName>
        <fullName evidence="2">Major facilitator superfamily domain-containing protein 5</fullName>
    </submittedName>
</protein>
<dbReference type="GO" id="GO:0015098">
    <property type="term" value="F:molybdate ion transmembrane transporter activity"/>
    <property type="evidence" value="ECO:0007669"/>
    <property type="project" value="InterPro"/>
</dbReference>
<proteinExistence type="predicted"/>
<feature type="transmembrane region" description="Helical" evidence="1">
    <location>
        <begin position="423"/>
        <end position="442"/>
    </location>
</feature>
<evidence type="ECO:0000256" key="1">
    <source>
        <dbReference type="SAM" id="Phobius"/>
    </source>
</evidence>
<keyword evidence="1" id="KW-0472">Membrane</keyword>